<keyword evidence="1" id="KW-0472">Membrane</keyword>
<dbReference type="AlphaFoldDB" id="A0A6B2LVW3"/>
<reference evidence="2" key="1">
    <citation type="journal article" date="2020" name="J. Eukaryot. Microbiol.">
        <title>De novo Sequencing, Assembly and Annotation of the Transcriptome for the Free-Living Testate Amoeba Arcella intermedia.</title>
        <authorList>
            <person name="Ribeiro G.M."/>
            <person name="Porfirio-Sousa A.L."/>
            <person name="Maurer-Alcala X.X."/>
            <person name="Katz L.A."/>
            <person name="Lahr D.J.G."/>
        </authorList>
    </citation>
    <scope>NUCLEOTIDE SEQUENCE</scope>
</reference>
<feature type="transmembrane region" description="Helical" evidence="1">
    <location>
        <begin position="20"/>
        <end position="39"/>
    </location>
</feature>
<keyword evidence="1" id="KW-0812">Transmembrane</keyword>
<evidence type="ECO:0000313" key="2">
    <source>
        <dbReference type="EMBL" id="NDV41173.1"/>
    </source>
</evidence>
<name>A0A6B2LVW3_9EUKA</name>
<accession>A0A6B2LVW3</accession>
<sequence>MFGERPLPPGHKRLMQDWEIVFWGSLIAVFLLILITTWAKPETSLNVWAEEELRERKLLAGREAELQIQ</sequence>
<evidence type="ECO:0000256" key="1">
    <source>
        <dbReference type="SAM" id="Phobius"/>
    </source>
</evidence>
<proteinExistence type="predicted"/>
<organism evidence="2">
    <name type="scientific">Arcella intermedia</name>
    <dbReference type="NCBI Taxonomy" id="1963864"/>
    <lineage>
        <taxon>Eukaryota</taxon>
        <taxon>Amoebozoa</taxon>
        <taxon>Tubulinea</taxon>
        <taxon>Elardia</taxon>
        <taxon>Arcellinida</taxon>
        <taxon>Sphaerothecina</taxon>
        <taxon>Arcellidae</taxon>
        <taxon>Arcella</taxon>
    </lineage>
</organism>
<dbReference type="EMBL" id="GIBP01012204">
    <property type="protein sequence ID" value="NDV41173.1"/>
    <property type="molecule type" value="Transcribed_RNA"/>
</dbReference>
<evidence type="ECO:0008006" key="3">
    <source>
        <dbReference type="Google" id="ProtNLM"/>
    </source>
</evidence>
<protein>
    <recommendedName>
        <fullName evidence="3">NADH dehydrogenase [ubiquinone] 1 beta subcomplex subunit 11, mitochondrial</fullName>
    </recommendedName>
</protein>
<keyword evidence="1" id="KW-1133">Transmembrane helix</keyword>